<evidence type="ECO:0000313" key="1">
    <source>
        <dbReference type="EMBL" id="KZS11310.1"/>
    </source>
</evidence>
<gene>
    <name evidence="1" type="ORF">APZ42_024099</name>
</gene>
<dbReference type="EMBL" id="LRGB01001581">
    <property type="protein sequence ID" value="KZS11310.1"/>
    <property type="molecule type" value="Genomic_DNA"/>
</dbReference>
<keyword evidence="2" id="KW-1185">Reference proteome</keyword>
<comment type="caution">
    <text evidence="1">The sequence shown here is derived from an EMBL/GenBank/DDBJ whole genome shotgun (WGS) entry which is preliminary data.</text>
</comment>
<sequence length="53" mass="6131">MLEKKLKTFKLRNGTHLQTTRQQTRNVNTSSCGKTISLIKKMQLIQTTKVKLN</sequence>
<name>A0A164UFB1_9CRUS</name>
<dbReference type="AlphaFoldDB" id="A0A164UFB1"/>
<accession>A0A164UFB1</accession>
<evidence type="ECO:0000313" key="2">
    <source>
        <dbReference type="Proteomes" id="UP000076858"/>
    </source>
</evidence>
<reference evidence="1 2" key="1">
    <citation type="submission" date="2016-03" db="EMBL/GenBank/DDBJ databases">
        <title>EvidentialGene: Evidence-directed Construction of Genes on Genomes.</title>
        <authorList>
            <person name="Gilbert D.G."/>
            <person name="Choi J.-H."/>
            <person name="Mockaitis K."/>
            <person name="Colbourne J."/>
            <person name="Pfrender M."/>
        </authorList>
    </citation>
    <scope>NUCLEOTIDE SEQUENCE [LARGE SCALE GENOMIC DNA]</scope>
    <source>
        <strain evidence="1 2">Xinb3</strain>
        <tissue evidence="1">Complete organism</tissue>
    </source>
</reference>
<proteinExistence type="predicted"/>
<dbReference type="Proteomes" id="UP000076858">
    <property type="component" value="Unassembled WGS sequence"/>
</dbReference>
<protein>
    <submittedName>
        <fullName evidence="1">Uncharacterized protein</fullName>
    </submittedName>
</protein>
<organism evidence="1 2">
    <name type="scientific">Daphnia magna</name>
    <dbReference type="NCBI Taxonomy" id="35525"/>
    <lineage>
        <taxon>Eukaryota</taxon>
        <taxon>Metazoa</taxon>
        <taxon>Ecdysozoa</taxon>
        <taxon>Arthropoda</taxon>
        <taxon>Crustacea</taxon>
        <taxon>Branchiopoda</taxon>
        <taxon>Diplostraca</taxon>
        <taxon>Cladocera</taxon>
        <taxon>Anomopoda</taxon>
        <taxon>Daphniidae</taxon>
        <taxon>Daphnia</taxon>
    </lineage>
</organism>